<evidence type="ECO:0000313" key="3">
    <source>
        <dbReference type="Proteomes" id="UP000827549"/>
    </source>
</evidence>
<dbReference type="Pfam" id="PF21671">
    <property type="entry name" value="CPL1-like"/>
    <property type="match status" value="1"/>
</dbReference>
<dbReference type="PANTHER" id="PTHR35192:SF2">
    <property type="entry name" value="APPLE DOMAIN-CONTAINING PROTEIN"/>
    <property type="match status" value="1"/>
</dbReference>
<sequence>MPGFTQANPRGWCWQDDAILPDEFAEALDALTTGTDTFRVNALYTQMYCDGQQPGLKKAQCIALMFSDFYDALVAEGLFSPCVWPTNNFVPVDCLCNFSCTDGYVACGRQCIDPTIEQCVSNFPQPKRRSLSTKCPRGYDKCALPTGGFDCVDVDNDLESCGGCPSYGDDEDSVNARGVDCSVLPGVASVACVKGECRVGSCLRKHRLVHNACLPV</sequence>
<evidence type="ECO:0000313" key="2">
    <source>
        <dbReference type="EMBL" id="WOO84261.1"/>
    </source>
</evidence>
<dbReference type="PANTHER" id="PTHR35192">
    <property type="entry name" value="PROTEIN, PUTATIVE-RELATED"/>
    <property type="match status" value="1"/>
</dbReference>
<name>A0AAF0YG65_9TREE</name>
<organism evidence="2 3">
    <name type="scientific">Vanrija pseudolonga</name>
    <dbReference type="NCBI Taxonomy" id="143232"/>
    <lineage>
        <taxon>Eukaryota</taxon>
        <taxon>Fungi</taxon>
        <taxon>Dikarya</taxon>
        <taxon>Basidiomycota</taxon>
        <taxon>Agaricomycotina</taxon>
        <taxon>Tremellomycetes</taxon>
        <taxon>Trichosporonales</taxon>
        <taxon>Trichosporonaceae</taxon>
        <taxon>Vanrija</taxon>
    </lineage>
</organism>
<accession>A0AAF0YG65</accession>
<dbReference type="InterPro" id="IPR038955">
    <property type="entry name" value="PriA/CPL1_fungi"/>
</dbReference>
<reference evidence="2" key="1">
    <citation type="submission" date="2023-10" db="EMBL/GenBank/DDBJ databases">
        <authorList>
            <person name="Noh H."/>
        </authorList>
    </citation>
    <scope>NUCLEOTIDE SEQUENCE</scope>
    <source>
        <strain evidence="2">DUCC4014</strain>
    </source>
</reference>
<dbReference type="RefSeq" id="XP_062630287.1">
    <property type="nucleotide sequence ID" value="XM_062774303.1"/>
</dbReference>
<evidence type="ECO:0000259" key="1">
    <source>
        <dbReference type="Pfam" id="PF21671"/>
    </source>
</evidence>
<dbReference type="EMBL" id="CP086718">
    <property type="protein sequence ID" value="WOO84261.1"/>
    <property type="molecule type" value="Genomic_DNA"/>
</dbReference>
<feature type="domain" description="Protein CPL1-like" evidence="1">
    <location>
        <begin position="149"/>
        <end position="208"/>
    </location>
</feature>
<proteinExistence type="predicted"/>
<dbReference type="InterPro" id="IPR048661">
    <property type="entry name" value="CPL1-like"/>
</dbReference>
<dbReference type="Proteomes" id="UP000827549">
    <property type="component" value="Chromosome 5"/>
</dbReference>
<protein>
    <submittedName>
        <fullName evidence="2">Protein priA</fullName>
    </submittedName>
</protein>
<dbReference type="AlphaFoldDB" id="A0AAF0YG65"/>
<keyword evidence="3" id="KW-1185">Reference proteome</keyword>
<dbReference type="GeneID" id="87810952"/>
<gene>
    <name evidence="2" type="primary">priA_14</name>
    <name evidence="2" type="ORF">LOC62_05G007781</name>
</gene>